<feature type="region of interest" description="Disordered" evidence="1">
    <location>
        <begin position="187"/>
        <end position="206"/>
    </location>
</feature>
<dbReference type="PRINTS" id="PR00837">
    <property type="entry name" value="V5TPXLIKE"/>
</dbReference>
<dbReference type="FunCoup" id="A0A1V9X6Q9">
    <property type="interactions" value="12"/>
</dbReference>
<dbReference type="Proteomes" id="UP000192247">
    <property type="component" value="Unassembled WGS sequence"/>
</dbReference>
<evidence type="ECO:0000313" key="4">
    <source>
        <dbReference type="Proteomes" id="UP000192247"/>
    </source>
</evidence>
<gene>
    <name evidence="3" type="ORF">BIW11_12476</name>
</gene>
<dbReference type="Pfam" id="PF00188">
    <property type="entry name" value="CAP"/>
    <property type="match status" value="1"/>
</dbReference>
<feature type="non-terminal residue" evidence="3">
    <location>
        <position position="1"/>
    </location>
</feature>
<dbReference type="SMART" id="SM00198">
    <property type="entry name" value="SCP"/>
    <property type="match status" value="1"/>
</dbReference>
<dbReference type="InterPro" id="IPR035940">
    <property type="entry name" value="CAP_sf"/>
</dbReference>
<dbReference type="PANTHER" id="PTHR10334">
    <property type="entry name" value="CYSTEINE-RICH SECRETORY PROTEIN-RELATED"/>
    <property type="match status" value="1"/>
</dbReference>
<dbReference type="InterPro" id="IPR014044">
    <property type="entry name" value="CAP_dom"/>
</dbReference>
<keyword evidence="4" id="KW-1185">Reference proteome</keyword>
<feature type="domain" description="SCP" evidence="2">
    <location>
        <begin position="29"/>
        <end position="167"/>
    </location>
</feature>
<dbReference type="OrthoDB" id="337038at2759"/>
<reference evidence="3 4" key="1">
    <citation type="journal article" date="2017" name="Gigascience">
        <title>Draft genome of the honey bee ectoparasitic mite, Tropilaelaps mercedesae, is shaped by the parasitic life history.</title>
        <authorList>
            <person name="Dong X."/>
            <person name="Armstrong S.D."/>
            <person name="Xia D."/>
            <person name="Makepeace B.L."/>
            <person name="Darby A.C."/>
            <person name="Kadowaki T."/>
        </authorList>
    </citation>
    <scope>NUCLEOTIDE SEQUENCE [LARGE SCALE GENOMIC DNA]</scope>
    <source>
        <strain evidence="3">Wuxi-XJTLU</strain>
    </source>
</reference>
<proteinExistence type="predicted"/>
<dbReference type="InParanoid" id="A0A1V9X6Q9"/>
<dbReference type="CDD" id="cd05382">
    <property type="entry name" value="CAP_GAPR1-like"/>
    <property type="match status" value="1"/>
</dbReference>
<dbReference type="Gene3D" id="3.40.33.10">
    <property type="entry name" value="CAP"/>
    <property type="match status" value="1"/>
</dbReference>
<accession>A0A1V9X6Q9</accession>
<dbReference type="InterPro" id="IPR001283">
    <property type="entry name" value="CRISP-related"/>
</dbReference>
<name>A0A1V9X6Q9_9ACAR</name>
<sequence>VFLKEQVHVKRYSASERYGPSYVDYAENDFVQDCLFWHNHFRRKHRAPFLLLSLRLCEQAQRLANFIAHTNDLYHRKLRDIGQNLYVESSYTQDNFDVNGETVVKHWYSEQKHYDYYQNRDLLHTQASRFTQLVWKSSQKVGIGKATIGAGKVIVVALYKPAGNVAGEFHNNVFSVPIRRTTSLGSASTSAAQSDDESASGSATSSLNNNQIANAEAVF</sequence>
<dbReference type="FunFam" id="3.40.33.10:FF:000010">
    <property type="entry name" value="Predicted protein"/>
    <property type="match status" value="1"/>
</dbReference>
<evidence type="ECO:0000256" key="1">
    <source>
        <dbReference type="SAM" id="MobiDB-lite"/>
    </source>
</evidence>
<evidence type="ECO:0000313" key="3">
    <source>
        <dbReference type="EMBL" id="OQR69098.1"/>
    </source>
</evidence>
<comment type="caution">
    <text evidence="3">The sequence shown here is derived from an EMBL/GenBank/DDBJ whole genome shotgun (WGS) entry which is preliminary data.</text>
</comment>
<organism evidence="3 4">
    <name type="scientific">Tropilaelaps mercedesae</name>
    <dbReference type="NCBI Taxonomy" id="418985"/>
    <lineage>
        <taxon>Eukaryota</taxon>
        <taxon>Metazoa</taxon>
        <taxon>Ecdysozoa</taxon>
        <taxon>Arthropoda</taxon>
        <taxon>Chelicerata</taxon>
        <taxon>Arachnida</taxon>
        <taxon>Acari</taxon>
        <taxon>Parasitiformes</taxon>
        <taxon>Mesostigmata</taxon>
        <taxon>Gamasina</taxon>
        <taxon>Dermanyssoidea</taxon>
        <taxon>Laelapidae</taxon>
        <taxon>Tropilaelaps</taxon>
    </lineage>
</organism>
<evidence type="ECO:0000259" key="2">
    <source>
        <dbReference type="SMART" id="SM00198"/>
    </source>
</evidence>
<dbReference type="InterPro" id="IPR034113">
    <property type="entry name" value="SCP_GAPR1-like"/>
</dbReference>
<dbReference type="STRING" id="418985.A0A1V9X6Q9"/>
<dbReference type="EMBL" id="MNPL01022111">
    <property type="protein sequence ID" value="OQR69098.1"/>
    <property type="molecule type" value="Genomic_DNA"/>
</dbReference>
<protein>
    <submittedName>
        <fullName evidence="3">Golgi-associated plant pathogenesis-related protein 1-like</fullName>
    </submittedName>
</protein>
<dbReference type="SUPFAM" id="SSF55797">
    <property type="entry name" value="PR-1-like"/>
    <property type="match status" value="1"/>
</dbReference>
<dbReference type="AlphaFoldDB" id="A0A1V9X6Q9"/>